<name>A0A0C2HP25_9BACT</name>
<reference evidence="1 2" key="1">
    <citation type="submission" date="2014-12" db="EMBL/GenBank/DDBJ databases">
        <title>Genomes of Geoalkalibacter ferrihydriticus and Geoalkalibacter subterraneus, two haloalkaliphilic metal-reducing members of the Geobacteraceae.</title>
        <authorList>
            <person name="Badalamenti J.P."/>
            <person name="Torres C.I."/>
            <person name="Krajmalnik-Brown R."/>
            <person name="Bond D.R."/>
        </authorList>
    </citation>
    <scope>NUCLEOTIDE SEQUENCE [LARGE SCALE GENOMIC DNA]</scope>
    <source>
        <strain evidence="1 2">DSM 17813</strain>
    </source>
</reference>
<dbReference type="InterPro" id="IPR027417">
    <property type="entry name" value="P-loop_NTPase"/>
</dbReference>
<dbReference type="RefSeq" id="WP_040099346.1">
    <property type="nucleotide sequence ID" value="NZ_JWJD01000003.1"/>
</dbReference>
<comment type="caution">
    <text evidence="1">The sequence shown here is derived from an EMBL/GenBank/DDBJ whole genome shotgun (WGS) entry which is preliminary data.</text>
</comment>
<dbReference type="PANTHER" id="PTHR43883">
    <property type="entry name" value="SLR0207 PROTEIN"/>
    <property type="match status" value="1"/>
</dbReference>
<dbReference type="Pfam" id="PF13671">
    <property type="entry name" value="AAA_33"/>
    <property type="match status" value="1"/>
</dbReference>
<protein>
    <recommendedName>
        <fullName evidence="3">Kinase</fullName>
    </recommendedName>
</protein>
<gene>
    <name evidence="1" type="ORF">GFER_10770</name>
</gene>
<dbReference type="InterPro" id="IPR052732">
    <property type="entry name" value="Cell-binding_unc_protein"/>
</dbReference>
<keyword evidence="2" id="KW-1185">Reference proteome</keyword>
<dbReference type="SUPFAM" id="SSF52540">
    <property type="entry name" value="P-loop containing nucleoside triphosphate hydrolases"/>
    <property type="match status" value="1"/>
</dbReference>
<proteinExistence type="predicted"/>
<dbReference type="Proteomes" id="UP000035068">
    <property type="component" value="Unassembled WGS sequence"/>
</dbReference>
<evidence type="ECO:0000313" key="2">
    <source>
        <dbReference type="Proteomes" id="UP000035068"/>
    </source>
</evidence>
<sequence length="522" mass="59393">MTSDIVHQALMQPQAYPDAPAEIEFKETHVSRLYLTRDFVYKIKKPVDYGFLNFTTLDRRRFYCEEEVRLNRRFSPDTYLGIKEVRRSSEGVRLDGSGELLDYAVWMKRLPDERMLDNLIKARSAELPATMAPLGALLARIEADADICRENSGMSNLEEVRRNWRENFEQITPYTGQTLSTRSLELCRSYVDAFVQSHQELLLQRELDGFVRDGHGDLHAEHICLTDPIRIYDCIEFNRRFRIADVAADLAFLLMDLEVRDRRDLAAELLAGFQRNSAADPDLDILLPFYKVYRAFVRGKVESFLSADETVAEALRTEARRQARRYFNLALGYLMQPCLILTCGLMGSGKTTLARSLAWATGAEILRSDEIRKELAGDTGKKSSEEGFEEGIYSSQWTRRTYDTLAQRATAALHQGRIVIADASFADSAQRLRFFELAHVAGRPCFVLHLTCDTLVLEKRLRARTEKGTDVSDGRIELLGPQEKAFEPPAGPQVLEIDASAHIDDNVEYILDEIIQRAGFPA</sequence>
<dbReference type="SUPFAM" id="SSF56112">
    <property type="entry name" value="Protein kinase-like (PK-like)"/>
    <property type="match status" value="1"/>
</dbReference>
<evidence type="ECO:0000313" key="1">
    <source>
        <dbReference type="EMBL" id="KIH76630.1"/>
    </source>
</evidence>
<dbReference type="Gene3D" id="3.40.50.300">
    <property type="entry name" value="P-loop containing nucleotide triphosphate hydrolases"/>
    <property type="match status" value="1"/>
</dbReference>
<organism evidence="1 2">
    <name type="scientific">Geoalkalibacter ferrihydriticus DSM 17813</name>
    <dbReference type="NCBI Taxonomy" id="1121915"/>
    <lineage>
        <taxon>Bacteria</taxon>
        <taxon>Pseudomonadati</taxon>
        <taxon>Thermodesulfobacteriota</taxon>
        <taxon>Desulfuromonadia</taxon>
        <taxon>Desulfuromonadales</taxon>
        <taxon>Geoalkalibacteraceae</taxon>
        <taxon>Geoalkalibacter</taxon>
    </lineage>
</organism>
<accession>A0A0C2HP25</accession>
<dbReference type="PANTHER" id="PTHR43883:SF1">
    <property type="entry name" value="GLUCONOKINASE"/>
    <property type="match status" value="1"/>
</dbReference>
<dbReference type="InterPro" id="IPR011009">
    <property type="entry name" value="Kinase-like_dom_sf"/>
</dbReference>
<dbReference type="EMBL" id="JWJD01000003">
    <property type="protein sequence ID" value="KIH76630.1"/>
    <property type="molecule type" value="Genomic_DNA"/>
</dbReference>
<evidence type="ECO:0008006" key="3">
    <source>
        <dbReference type="Google" id="ProtNLM"/>
    </source>
</evidence>
<dbReference type="AlphaFoldDB" id="A0A0C2HP25"/>